<dbReference type="Pfam" id="PF07495">
    <property type="entry name" value="Y_Y_Y"/>
    <property type="match status" value="1"/>
</dbReference>
<dbReference type="PANTHER" id="PTHR43547:SF2">
    <property type="entry name" value="HYBRID SIGNAL TRANSDUCTION HISTIDINE KINASE C"/>
    <property type="match status" value="1"/>
</dbReference>
<dbReference type="Gene3D" id="1.10.10.60">
    <property type="entry name" value="Homeodomain-like"/>
    <property type="match status" value="1"/>
</dbReference>
<dbReference type="SMART" id="SM00388">
    <property type="entry name" value="HisKA"/>
    <property type="match status" value="1"/>
</dbReference>
<feature type="compositionally biased region" description="Basic and acidic residues" evidence="5">
    <location>
        <begin position="545"/>
        <end position="561"/>
    </location>
</feature>
<dbReference type="GO" id="GO:0000155">
    <property type="term" value="F:phosphorelay sensor kinase activity"/>
    <property type="evidence" value="ECO:0007669"/>
    <property type="project" value="InterPro"/>
</dbReference>
<dbReference type="Gene3D" id="1.10.287.130">
    <property type="match status" value="1"/>
</dbReference>
<dbReference type="SUPFAM" id="SSF63829">
    <property type="entry name" value="Calcium-dependent phosphotriesterase"/>
    <property type="match status" value="1"/>
</dbReference>
<dbReference type="InterPro" id="IPR001789">
    <property type="entry name" value="Sig_transdc_resp-reg_receiver"/>
</dbReference>
<dbReference type="CDD" id="cd00082">
    <property type="entry name" value="HisKA"/>
    <property type="match status" value="1"/>
</dbReference>
<dbReference type="EMBL" id="SNRY01000109">
    <property type="protein sequence ID" value="KAA6347035.1"/>
    <property type="molecule type" value="Genomic_DNA"/>
</dbReference>
<dbReference type="CDD" id="cd00156">
    <property type="entry name" value="REC"/>
    <property type="match status" value="1"/>
</dbReference>
<dbReference type="Pfam" id="PF12833">
    <property type="entry name" value="HTH_18"/>
    <property type="match status" value="1"/>
</dbReference>
<reference evidence="9" key="1">
    <citation type="submission" date="2019-03" db="EMBL/GenBank/DDBJ databases">
        <title>Single cell metagenomics reveals metabolic interactions within the superorganism composed of flagellate Streblomastix strix and complex community of Bacteroidetes bacteria on its surface.</title>
        <authorList>
            <person name="Treitli S.C."/>
            <person name="Kolisko M."/>
            <person name="Husnik F."/>
            <person name="Keeling P."/>
            <person name="Hampl V."/>
        </authorList>
    </citation>
    <scope>NUCLEOTIDE SEQUENCE</scope>
    <source>
        <strain evidence="9">STM</strain>
    </source>
</reference>
<dbReference type="InterPro" id="IPR018060">
    <property type="entry name" value="HTH_AraC"/>
</dbReference>
<feature type="domain" description="Histidine kinase" evidence="7">
    <location>
        <begin position="313"/>
        <end position="531"/>
    </location>
</feature>
<evidence type="ECO:0000256" key="4">
    <source>
        <dbReference type="SAM" id="Coils"/>
    </source>
</evidence>
<dbReference type="InterPro" id="IPR036097">
    <property type="entry name" value="HisK_dim/P_sf"/>
</dbReference>
<feature type="non-terminal residue" evidence="9">
    <location>
        <position position="1"/>
    </location>
</feature>
<keyword evidence="2" id="KW-0805">Transcription regulation</keyword>
<evidence type="ECO:0000256" key="5">
    <source>
        <dbReference type="SAM" id="MobiDB-lite"/>
    </source>
</evidence>
<organism evidence="9">
    <name type="scientific">termite gut metagenome</name>
    <dbReference type="NCBI Taxonomy" id="433724"/>
    <lineage>
        <taxon>unclassified sequences</taxon>
        <taxon>metagenomes</taxon>
        <taxon>organismal metagenomes</taxon>
    </lineage>
</organism>
<dbReference type="GO" id="GO:0003700">
    <property type="term" value="F:DNA-binding transcription factor activity"/>
    <property type="evidence" value="ECO:0007669"/>
    <property type="project" value="InterPro"/>
</dbReference>
<gene>
    <name evidence="9" type="ORF">EZS27_005509</name>
</gene>
<evidence type="ECO:0000259" key="7">
    <source>
        <dbReference type="PROSITE" id="PS50109"/>
    </source>
</evidence>
<dbReference type="EC" id="2.7.13.3" evidence="9"/>
<dbReference type="SUPFAM" id="SSF55874">
    <property type="entry name" value="ATPase domain of HSP90 chaperone/DNA topoisomerase II/histidine kinase"/>
    <property type="match status" value="1"/>
</dbReference>
<dbReference type="Pfam" id="PF00512">
    <property type="entry name" value="HisKA"/>
    <property type="match status" value="1"/>
</dbReference>
<evidence type="ECO:0000313" key="9">
    <source>
        <dbReference type="EMBL" id="KAA6347035.1"/>
    </source>
</evidence>
<evidence type="ECO:0000256" key="2">
    <source>
        <dbReference type="ARBA" id="ARBA00023015"/>
    </source>
</evidence>
<dbReference type="InterPro" id="IPR036890">
    <property type="entry name" value="HATPase_C_sf"/>
</dbReference>
<sequence>EITFETYRDRVSVSGVCNDNISLIYADTDSRIWISLFGGGLSELSGYDETEQIPVFKSYGKNNGLRNDAIISVAEDSEQNIWFVTDRGVSRFDKQTERFRNYDENDGFPDVTTSGGNGLLLTPAGEFWLGCKEGILAFSPDKLVSPKRDYKTCIVDFKVSGRDKPTTDVAIKYAGKVELEYDGSTFTIEYAALDYSNRGSISYKYMLEGYDKEWHANGSNRTISFAGIPPGKYKFRVQSTDEINPELSPGSALEIHVLSPLQSDRWWVYSLYVLLTISILWVASKSIIRILKAKNEIYIKRRLSELKIKFFTNVFHEMRIPLMLVKSPVQKLKKGENLSLKGKKYIELIEKNTDQMLQLINRIFDFGKLQSSGMRLNIALINLNEIMESFYKEFRTLSEKYEVAYSFHLTDERIMLWADKEKLNIAIRNIISNAFKFASVRKNITVSTGISKRGKKCYIKLEVGETGIQGNEALQILAHVPKYDISWNPYHQGKGIGLILSEELIHLHCGSVIVEKHESQVIYTIELLLGKKHYAPTEVNFCKKSDGETEQPLAKDNDNRLPEQLQEDESLQKQAEKDKTIRKKSSRSEYISNFFDNTPLILLIENNRDLADLFKWQLGDRYEVLTATNITEGLKKINLCHPDMVVIGQTFSKINALEVLKCSRKNFRISHIPLVVLAVEGNDDSETKFLGMGVSACVTGPMDKEYLIARLEDLLKKRQQFRERIWNLKDIRQPNDYAHYLTGKDWRLLEKLVQVMEKNLSNSSFKIENVMPEMNLSHIAFLKKIKGLTGYTSSKLVREVRLNKSEALLKNTDTTIPEIANIVGFKNLEDYETAFFMKHNQTPAKYRDNVQ</sequence>
<evidence type="ECO:0000256" key="3">
    <source>
        <dbReference type="ARBA" id="ARBA00023163"/>
    </source>
</evidence>
<dbReference type="PROSITE" id="PS50110">
    <property type="entry name" value="RESPONSE_REGULATORY"/>
    <property type="match status" value="1"/>
</dbReference>
<keyword evidence="3" id="KW-0804">Transcription</keyword>
<dbReference type="SUPFAM" id="SSF46689">
    <property type="entry name" value="Homeodomain-like"/>
    <property type="match status" value="1"/>
</dbReference>
<protein>
    <submittedName>
        <fullName evidence="9">Sensor histidine kinase TodS</fullName>
        <ecNumber evidence="9">2.7.13.3</ecNumber>
    </submittedName>
</protein>
<dbReference type="InterPro" id="IPR003661">
    <property type="entry name" value="HisK_dim/P_dom"/>
</dbReference>
<dbReference type="InterPro" id="IPR015943">
    <property type="entry name" value="WD40/YVTN_repeat-like_dom_sf"/>
</dbReference>
<dbReference type="SUPFAM" id="SSF47384">
    <property type="entry name" value="Homodimeric domain of signal transducing histidine kinase"/>
    <property type="match status" value="1"/>
</dbReference>
<dbReference type="Gene3D" id="2.130.10.10">
    <property type="entry name" value="YVTN repeat-like/Quinoprotein amine dehydrogenase"/>
    <property type="match status" value="1"/>
</dbReference>
<proteinExistence type="predicted"/>
<feature type="compositionally biased region" description="Basic and acidic residues" evidence="5">
    <location>
        <begin position="570"/>
        <end position="579"/>
    </location>
</feature>
<evidence type="ECO:0000259" key="6">
    <source>
        <dbReference type="PROSITE" id="PS01124"/>
    </source>
</evidence>
<dbReference type="PANTHER" id="PTHR43547">
    <property type="entry name" value="TWO-COMPONENT HISTIDINE KINASE"/>
    <property type="match status" value="1"/>
</dbReference>
<dbReference type="InterPro" id="IPR005467">
    <property type="entry name" value="His_kinase_dom"/>
</dbReference>
<keyword evidence="4" id="KW-0175">Coiled coil</keyword>
<evidence type="ECO:0000256" key="1">
    <source>
        <dbReference type="ARBA" id="ARBA00022553"/>
    </source>
</evidence>
<dbReference type="GO" id="GO:0043565">
    <property type="term" value="F:sequence-specific DNA binding"/>
    <property type="evidence" value="ECO:0007669"/>
    <property type="project" value="InterPro"/>
</dbReference>
<dbReference type="PROSITE" id="PS01124">
    <property type="entry name" value="HTH_ARAC_FAMILY_2"/>
    <property type="match status" value="1"/>
</dbReference>
<name>A0A5J4SPL6_9ZZZZ</name>
<dbReference type="InterPro" id="IPR009057">
    <property type="entry name" value="Homeodomain-like_sf"/>
</dbReference>
<dbReference type="InterPro" id="IPR011006">
    <property type="entry name" value="CheY-like_superfamily"/>
</dbReference>
<dbReference type="Gene3D" id="2.60.40.10">
    <property type="entry name" value="Immunoglobulins"/>
    <property type="match status" value="1"/>
</dbReference>
<dbReference type="SUPFAM" id="SSF52172">
    <property type="entry name" value="CheY-like"/>
    <property type="match status" value="1"/>
</dbReference>
<feature type="domain" description="Response regulatory" evidence="8">
    <location>
        <begin position="600"/>
        <end position="715"/>
    </location>
</feature>
<dbReference type="Gene3D" id="3.30.565.10">
    <property type="entry name" value="Histidine kinase-like ATPase, C-terminal domain"/>
    <property type="match status" value="1"/>
</dbReference>
<feature type="coiled-coil region" evidence="4">
    <location>
        <begin position="704"/>
        <end position="731"/>
    </location>
</feature>
<dbReference type="PROSITE" id="PS50109">
    <property type="entry name" value="HIS_KIN"/>
    <property type="match status" value="1"/>
</dbReference>
<comment type="caution">
    <text evidence="9">The sequence shown here is derived from an EMBL/GenBank/DDBJ whole genome shotgun (WGS) entry which is preliminary data.</text>
</comment>
<feature type="region of interest" description="Disordered" evidence="5">
    <location>
        <begin position="545"/>
        <end position="579"/>
    </location>
</feature>
<evidence type="ECO:0000259" key="8">
    <source>
        <dbReference type="PROSITE" id="PS50110"/>
    </source>
</evidence>
<dbReference type="InterPro" id="IPR011123">
    <property type="entry name" value="Y_Y_Y"/>
</dbReference>
<dbReference type="SMART" id="SM00342">
    <property type="entry name" value="HTH_ARAC"/>
    <property type="match status" value="1"/>
</dbReference>
<dbReference type="SMART" id="SM00448">
    <property type="entry name" value="REC"/>
    <property type="match status" value="1"/>
</dbReference>
<dbReference type="AlphaFoldDB" id="A0A5J4SPL6"/>
<dbReference type="InterPro" id="IPR013783">
    <property type="entry name" value="Ig-like_fold"/>
</dbReference>
<keyword evidence="9" id="KW-0808">Transferase</keyword>
<accession>A0A5J4SPL6</accession>
<dbReference type="Gene3D" id="3.40.50.2300">
    <property type="match status" value="1"/>
</dbReference>
<keyword evidence="9" id="KW-0418">Kinase</keyword>
<keyword evidence="1" id="KW-0597">Phosphoprotein</keyword>
<feature type="domain" description="HTH araC/xylS-type" evidence="6">
    <location>
        <begin position="750"/>
        <end position="849"/>
    </location>
</feature>